<proteinExistence type="predicted"/>
<reference evidence="1 2" key="1">
    <citation type="journal article" date="2023" name="Mol. Biol. Evol.">
        <title>Genomics of Secondarily Temperate Adaptation in the Only Non-Antarctic Icefish.</title>
        <authorList>
            <person name="Rivera-Colon A.G."/>
            <person name="Rayamajhi N."/>
            <person name="Minhas B.F."/>
            <person name="Madrigal G."/>
            <person name="Bilyk K.T."/>
            <person name="Yoon V."/>
            <person name="Hune M."/>
            <person name="Gregory S."/>
            <person name="Cheng C.H.C."/>
            <person name="Catchen J.M."/>
        </authorList>
    </citation>
    <scope>NUCLEOTIDE SEQUENCE [LARGE SCALE GENOMIC DNA]</scope>
    <source>
        <tissue evidence="1">White muscle</tissue>
    </source>
</reference>
<comment type="caution">
    <text evidence="1">The sequence shown here is derived from an EMBL/GenBank/DDBJ whole genome shotgun (WGS) entry which is preliminary data.</text>
</comment>
<keyword evidence="2" id="KW-1185">Reference proteome</keyword>
<dbReference type="Proteomes" id="UP001331515">
    <property type="component" value="Unassembled WGS sequence"/>
</dbReference>
<evidence type="ECO:0000313" key="2">
    <source>
        <dbReference type="Proteomes" id="UP001331515"/>
    </source>
</evidence>
<dbReference type="EMBL" id="JAURVH010001520">
    <property type="protein sequence ID" value="KAK5925691.1"/>
    <property type="molecule type" value="Genomic_DNA"/>
</dbReference>
<dbReference type="AlphaFoldDB" id="A0AAN8DMG3"/>
<evidence type="ECO:0000313" key="1">
    <source>
        <dbReference type="EMBL" id="KAK5925691.1"/>
    </source>
</evidence>
<protein>
    <submittedName>
        <fullName evidence="1">Uncharacterized protein</fullName>
    </submittedName>
</protein>
<name>A0AAN8DMG3_CHAGU</name>
<gene>
    <name evidence="1" type="ORF">CgunFtcFv8_018195</name>
</gene>
<accession>A0AAN8DMG3</accession>
<sequence length="69" mass="7895">MSSCILEIKDFGKCPRLHLFTQEYILALNELNARMEVVNKFVHSVDGAFGNHYKSDKLRSSGCANTEMW</sequence>
<organism evidence="1 2">
    <name type="scientific">Champsocephalus gunnari</name>
    <name type="common">Mackerel icefish</name>
    <dbReference type="NCBI Taxonomy" id="52237"/>
    <lineage>
        <taxon>Eukaryota</taxon>
        <taxon>Metazoa</taxon>
        <taxon>Chordata</taxon>
        <taxon>Craniata</taxon>
        <taxon>Vertebrata</taxon>
        <taxon>Euteleostomi</taxon>
        <taxon>Actinopterygii</taxon>
        <taxon>Neopterygii</taxon>
        <taxon>Teleostei</taxon>
        <taxon>Neoteleostei</taxon>
        <taxon>Acanthomorphata</taxon>
        <taxon>Eupercaria</taxon>
        <taxon>Perciformes</taxon>
        <taxon>Notothenioidei</taxon>
        <taxon>Channichthyidae</taxon>
        <taxon>Champsocephalus</taxon>
    </lineage>
</organism>